<dbReference type="NCBIfam" id="TIGR00229">
    <property type="entry name" value="sensory_box"/>
    <property type="match status" value="1"/>
</dbReference>
<dbReference type="InterPro" id="IPR043128">
    <property type="entry name" value="Rev_trsase/Diguanyl_cyclase"/>
</dbReference>
<dbReference type="CDD" id="cd01949">
    <property type="entry name" value="GGDEF"/>
    <property type="match status" value="1"/>
</dbReference>
<sequence length="524" mass="59886">MIENTEIKQSMNELTEDILKKIYLSVLLVGLLFMFVNFLNELKLAHVSITYWIAPLYTGMLFIYLFASRFSFRFRAYAVILLILFAGLLSSFFYGMLGPAVLFYIGSAYTAMLLLSKKETVVLIAGAFIVYTAIYLLWVYEVLTPAFSLDTYTHSLNTFATRIVALLFFVGLIIVSQYRVNQFLVRKVNELNQARSEVRRTGEKLTVQEEIAATNREQARISQEHYSALIENTADLIFTMSPAGYLLSVNSKFAESTGMKEEDLRSQHFKTLIQKDGEKKKFESEWNHMLKTGQAVQFLTNRHDQMNDQLLTYEISMTPIFTDDDALSFVICRQHDVTVLMNKEKRIEKLAYYDQLTGLANRVHFEERVQESLSLSQTEDKQIGIIYLDLDRFKKVNDTAGHHAGDDLLKEASARMADVVQRTGEIARMGGDEFAVLFQNRASDTDFTNMLEQTAKDLIEKLEEPYYLREHSFYLSASVGIVCSPDHGVDFDVLMKNVDSAMYAAKNDGKGCWRWCSAAIESHS</sequence>
<dbReference type="SMART" id="SM00091">
    <property type="entry name" value="PAS"/>
    <property type="match status" value="1"/>
</dbReference>
<feature type="domain" description="PAS" evidence="2">
    <location>
        <begin position="222"/>
        <end position="293"/>
    </location>
</feature>
<evidence type="ECO:0000313" key="5">
    <source>
        <dbReference type="Proteomes" id="UP000199318"/>
    </source>
</evidence>
<name>A0A1H9WAI3_9BACI</name>
<keyword evidence="1" id="KW-0812">Transmembrane</keyword>
<dbReference type="NCBIfam" id="TIGR00254">
    <property type="entry name" value="GGDEF"/>
    <property type="match status" value="1"/>
</dbReference>
<dbReference type="PROSITE" id="PS50112">
    <property type="entry name" value="PAS"/>
    <property type="match status" value="1"/>
</dbReference>
<dbReference type="Proteomes" id="UP000199318">
    <property type="component" value="Unassembled WGS sequence"/>
</dbReference>
<dbReference type="SMART" id="SM00267">
    <property type="entry name" value="GGDEF"/>
    <property type="match status" value="1"/>
</dbReference>
<dbReference type="Pfam" id="PF00990">
    <property type="entry name" value="GGDEF"/>
    <property type="match status" value="1"/>
</dbReference>
<gene>
    <name evidence="4" type="ORF">SAMN05444126_1317</name>
</gene>
<dbReference type="RefSeq" id="WP_177169753.1">
    <property type="nucleotide sequence ID" value="NZ_FOGV01000031.1"/>
</dbReference>
<dbReference type="PANTHER" id="PTHR44757">
    <property type="entry name" value="DIGUANYLATE CYCLASE DGCP"/>
    <property type="match status" value="1"/>
</dbReference>
<evidence type="ECO:0000256" key="1">
    <source>
        <dbReference type="SAM" id="Phobius"/>
    </source>
</evidence>
<proteinExistence type="predicted"/>
<feature type="transmembrane region" description="Helical" evidence="1">
    <location>
        <begin position="21"/>
        <end position="39"/>
    </location>
</feature>
<feature type="transmembrane region" description="Helical" evidence="1">
    <location>
        <begin position="74"/>
        <end position="94"/>
    </location>
</feature>
<dbReference type="PROSITE" id="PS50887">
    <property type="entry name" value="GGDEF"/>
    <property type="match status" value="1"/>
</dbReference>
<evidence type="ECO:0000259" key="2">
    <source>
        <dbReference type="PROSITE" id="PS50112"/>
    </source>
</evidence>
<dbReference type="SUPFAM" id="SSF55073">
    <property type="entry name" value="Nucleotide cyclase"/>
    <property type="match status" value="1"/>
</dbReference>
<organism evidence="4 5">
    <name type="scientific">Salisediminibacterium halotolerans</name>
    <dbReference type="NCBI Taxonomy" id="517425"/>
    <lineage>
        <taxon>Bacteria</taxon>
        <taxon>Bacillati</taxon>
        <taxon>Bacillota</taxon>
        <taxon>Bacilli</taxon>
        <taxon>Bacillales</taxon>
        <taxon>Bacillaceae</taxon>
        <taxon>Salisediminibacterium</taxon>
    </lineage>
</organism>
<dbReference type="Gene3D" id="3.30.70.270">
    <property type="match status" value="1"/>
</dbReference>
<dbReference type="SUPFAM" id="SSF55785">
    <property type="entry name" value="PYP-like sensor domain (PAS domain)"/>
    <property type="match status" value="1"/>
</dbReference>
<feature type="domain" description="GGDEF" evidence="3">
    <location>
        <begin position="381"/>
        <end position="518"/>
    </location>
</feature>
<feature type="transmembrane region" description="Helical" evidence="1">
    <location>
        <begin position="121"/>
        <end position="139"/>
    </location>
</feature>
<comment type="caution">
    <text evidence="4">The sequence shown here is derived from an EMBL/GenBank/DDBJ whole genome shotgun (WGS) entry which is preliminary data.</text>
</comment>
<dbReference type="InterPro" id="IPR035965">
    <property type="entry name" value="PAS-like_dom_sf"/>
</dbReference>
<feature type="transmembrane region" description="Helical" evidence="1">
    <location>
        <begin position="45"/>
        <end position="67"/>
    </location>
</feature>
<keyword evidence="1" id="KW-1133">Transmembrane helix</keyword>
<dbReference type="AlphaFoldDB" id="A0A1H9WAI3"/>
<keyword evidence="5" id="KW-1185">Reference proteome</keyword>
<evidence type="ECO:0000313" key="4">
    <source>
        <dbReference type="EMBL" id="SES30920.1"/>
    </source>
</evidence>
<dbReference type="STRING" id="1464123.SAMN05444126_1317"/>
<dbReference type="InterPro" id="IPR000160">
    <property type="entry name" value="GGDEF_dom"/>
</dbReference>
<dbReference type="InterPro" id="IPR029787">
    <property type="entry name" value="Nucleotide_cyclase"/>
</dbReference>
<reference evidence="5" key="1">
    <citation type="submission" date="2016-10" db="EMBL/GenBank/DDBJ databases">
        <authorList>
            <person name="de Groot N.N."/>
        </authorList>
    </citation>
    <scope>NUCLEOTIDE SEQUENCE [LARGE SCALE GENOMIC DNA]</scope>
    <source>
        <strain evidence="5">10nlg</strain>
    </source>
</reference>
<dbReference type="InterPro" id="IPR000014">
    <property type="entry name" value="PAS"/>
</dbReference>
<protein>
    <submittedName>
        <fullName evidence="4">PAS domain S-box-containing protein/diguanylate cyclase (GGDEF) domain-containing protein</fullName>
    </submittedName>
</protein>
<feature type="transmembrane region" description="Helical" evidence="1">
    <location>
        <begin position="159"/>
        <end position="178"/>
    </location>
</feature>
<accession>A0A1H9WAI3</accession>
<dbReference type="InterPro" id="IPR052155">
    <property type="entry name" value="Biofilm_reg_signaling"/>
</dbReference>
<dbReference type="PANTHER" id="PTHR44757:SF2">
    <property type="entry name" value="BIOFILM ARCHITECTURE MAINTENANCE PROTEIN MBAA"/>
    <property type="match status" value="1"/>
</dbReference>
<dbReference type="Pfam" id="PF13426">
    <property type="entry name" value="PAS_9"/>
    <property type="match status" value="1"/>
</dbReference>
<keyword evidence="1" id="KW-0472">Membrane</keyword>
<dbReference type="EMBL" id="FOGV01000031">
    <property type="protein sequence ID" value="SES30920.1"/>
    <property type="molecule type" value="Genomic_DNA"/>
</dbReference>
<dbReference type="Gene3D" id="3.30.450.20">
    <property type="entry name" value="PAS domain"/>
    <property type="match status" value="1"/>
</dbReference>
<evidence type="ECO:0000259" key="3">
    <source>
        <dbReference type="PROSITE" id="PS50887"/>
    </source>
</evidence>